<gene>
    <name evidence="4" type="ORF">ECRASSUSDP1_LOCUS18175</name>
</gene>
<feature type="signal peptide" evidence="3">
    <location>
        <begin position="1"/>
        <end position="22"/>
    </location>
</feature>
<comment type="caution">
    <text evidence="4">The sequence shown here is derived from an EMBL/GenBank/DDBJ whole genome shotgun (WGS) entry which is preliminary data.</text>
</comment>
<protein>
    <submittedName>
        <fullName evidence="4">Uncharacterized protein</fullName>
    </submittedName>
</protein>
<feature type="compositionally biased region" description="Basic and acidic residues" evidence="1">
    <location>
        <begin position="255"/>
        <end position="272"/>
    </location>
</feature>
<feature type="region of interest" description="Disordered" evidence="1">
    <location>
        <begin position="224"/>
        <end position="281"/>
    </location>
</feature>
<evidence type="ECO:0000313" key="4">
    <source>
        <dbReference type="EMBL" id="CAI2376798.1"/>
    </source>
</evidence>
<dbReference type="AlphaFoldDB" id="A0AAD1XPP5"/>
<keyword evidence="2" id="KW-1133">Transmembrane helix</keyword>
<organism evidence="4 5">
    <name type="scientific">Euplotes crassus</name>
    <dbReference type="NCBI Taxonomy" id="5936"/>
    <lineage>
        <taxon>Eukaryota</taxon>
        <taxon>Sar</taxon>
        <taxon>Alveolata</taxon>
        <taxon>Ciliophora</taxon>
        <taxon>Intramacronucleata</taxon>
        <taxon>Spirotrichea</taxon>
        <taxon>Hypotrichia</taxon>
        <taxon>Euplotida</taxon>
        <taxon>Euplotidae</taxon>
        <taxon>Moneuplotes</taxon>
    </lineage>
</organism>
<evidence type="ECO:0000256" key="1">
    <source>
        <dbReference type="SAM" id="MobiDB-lite"/>
    </source>
</evidence>
<name>A0AAD1XPP5_EUPCR</name>
<dbReference type="Proteomes" id="UP001295684">
    <property type="component" value="Unassembled WGS sequence"/>
</dbReference>
<keyword evidence="3" id="KW-0732">Signal</keyword>
<proteinExistence type="predicted"/>
<feature type="compositionally biased region" description="Acidic residues" evidence="1">
    <location>
        <begin position="232"/>
        <end position="245"/>
    </location>
</feature>
<evidence type="ECO:0000313" key="5">
    <source>
        <dbReference type="Proteomes" id="UP001295684"/>
    </source>
</evidence>
<feature type="chain" id="PRO_5042249882" evidence="3">
    <location>
        <begin position="23"/>
        <end position="281"/>
    </location>
</feature>
<evidence type="ECO:0000256" key="3">
    <source>
        <dbReference type="SAM" id="SignalP"/>
    </source>
</evidence>
<sequence length="281" mass="32405">MKISIQIWSTWLVTLFTNYARAKSFVECFSCGNFCCIDGECASALGCTYLYLTFILSTILIILIIIYCIKKCKGTSGTKNSFPTGKVKDVSKNAKQQKVEMKTSRNFLNNEEERLETLDRLDNHKPMRVLPKKNPRTEILYDLPPEDENPPEYPIINDPKKATIGVNTDVSSPSIFMKQYKINEGTDVKIIKPMLIDSSIVDSIKNENDQQLNKNAYQEFTRRVNNYRKDPTEEDSNEDSDEPEGDTPQNNFYYEETRNFYHKPKESKKTGDQGKIIRMLN</sequence>
<keyword evidence="5" id="KW-1185">Reference proteome</keyword>
<dbReference type="EMBL" id="CAMPGE010018380">
    <property type="protein sequence ID" value="CAI2376798.1"/>
    <property type="molecule type" value="Genomic_DNA"/>
</dbReference>
<evidence type="ECO:0000256" key="2">
    <source>
        <dbReference type="SAM" id="Phobius"/>
    </source>
</evidence>
<accession>A0AAD1XPP5</accession>
<feature type="transmembrane region" description="Helical" evidence="2">
    <location>
        <begin position="49"/>
        <end position="69"/>
    </location>
</feature>
<keyword evidence="2" id="KW-0472">Membrane</keyword>
<reference evidence="4" key="1">
    <citation type="submission" date="2023-07" db="EMBL/GenBank/DDBJ databases">
        <authorList>
            <consortium name="AG Swart"/>
            <person name="Singh M."/>
            <person name="Singh A."/>
            <person name="Seah K."/>
            <person name="Emmerich C."/>
        </authorList>
    </citation>
    <scope>NUCLEOTIDE SEQUENCE</scope>
    <source>
        <strain evidence="4">DP1</strain>
    </source>
</reference>
<keyword evidence="2" id="KW-0812">Transmembrane</keyword>